<evidence type="ECO:0000256" key="2">
    <source>
        <dbReference type="ARBA" id="ARBA00013064"/>
    </source>
</evidence>
<evidence type="ECO:0000313" key="6">
    <source>
        <dbReference type="EMBL" id="ERL94017.1"/>
    </source>
</evidence>
<dbReference type="GO" id="GO:0005634">
    <property type="term" value="C:nucleus"/>
    <property type="evidence" value="ECO:0007669"/>
    <property type="project" value="TreeGrafter"/>
</dbReference>
<organism evidence="5">
    <name type="scientific">Dendroctonus ponderosae</name>
    <name type="common">Mountain pine beetle</name>
    <dbReference type="NCBI Taxonomy" id="77166"/>
    <lineage>
        <taxon>Eukaryota</taxon>
        <taxon>Metazoa</taxon>
        <taxon>Ecdysozoa</taxon>
        <taxon>Arthropoda</taxon>
        <taxon>Hexapoda</taxon>
        <taxon>Insecta</taxon>
        <taxon>Pterygota</taxon>
        <taxon>Neoptera</taxon>
        <taxon>Endopterygota</taxon>
        <taxon>Coleoptera</taxon>
        <taxon>Polyphaga</taxon>
        <taxon>Cucujiformia</taxon>
        <taxon>Curculionidae</taxon>
        <taxon>Scolytinae</taxon>
        <taxon>Dendroctonus</taxon>
    </lineage>
</organism>
<dbReference type="EC" id="3.1.3.48" evidence="2"/>
<dbReference type="STRING" id="77166.N6UE84"/>
<name>N6UE84_DENPD</name>
<dbReference type="AlphaFoldDB" id="N6UE84"/>
<protein>
    <recommendedName>
        <fullName evidence="2">protein-tyrosine-phosphatase</fullName>
        <ecNumber evidence="2">3.1.3.48</ecNumber>
    </recommendedName>
</protein>
<dbReference type="OrthoDB" id="2017893at2759"/>
<reference evidence="5 7" key="1">
    <citation type="journal article" date="2013" name="Genome Biol.">
        <title>Draft genome of the mountain pine beetle, Dendroctonus ponderosae Hopkins, a major forest pest.</title>
        <authorList>
            <person name="Keeling C.I."/>
            <person name="Yuen M.M."/>
            <person name="Liao N.Y."/>
            <person name="Docking T.R."/>
            <person name="Chan S.K."/>
            <person name="Taylor G.A."/>
            <person name="Palmquist D.L."/>
            <person name="Jackman S.D."/>
            <person name="Nguyen A."/>
            <person name="Li M."/>
            <person name="Henderson H."/>
            <person name="Janes J.K."/>
            <person name="Zhao Y."/>
            <person name="Pandoh P."/>
            <person name="Moore R."/>
            <person name="Sperling F.A."/>
            <person name="Huber D.P."/>
            <person name="Birol I."/>
            <person name="Jones S.J."/>
            <person name="Bohlmann J."/>
        </authorList>
    </citation>
    <scope>NUCLEOTIDE SEQUENCE</scope>
</reference>
<keyword evidence="3" id="KW-0378">Hydrolase</keyword>
<dbReference type="EMBL" id="KB632375">
    <property type="protein sequence ID" value="ERL94017.1"/>
    <property type="molecule type" value="Genomic_DNA"/>
</dbReference>
<dbReference type="OMA" id="RYRITHE"/>
<dbReference type="EMBL" id="KB740787">
    <property type="protein sequence ID" value="ENN78936.1"/>
    <property type="molecule type" value="Genomic_DNA"/>
</dbReference>
<proteinExistence type="inferred from homology"/>
<gene>
    <name evidence="6" type="ORF">D910_11301</name>
    <name evidence="5" type="ORF">YQE_04613</name>
</gene>
<evidence type="ECO:0000313" key="5">
    <source>
        <dbReference type="EMBL" id="ENN78936.1"/>
    </source>
</evidence>
<accession>N6UE84</accession>
<dbReference type="Proteomes" id="UP000030742">
    <property type="component" value="Unassembled WGS sequence"/>
</dbReference>
<dbReference type="PANTHER" id="PTHR45848:SF4">
    <property type="entry name" value="DUAL SPECIFICITY PROTEIN PHOSPHATASE 12"/>
    <property type="match status" value="1"/>
</dbReference>
<dbReference type="Gene3D" id="3.90.190.10">
    <property type="entry name" value="Protein tyrosine phosphatase superfamily"/>
    <property type="match status" value="1"/>
</dbReference>
<evidence type="ECO:0000313" key="7">
    <source>
        <dbReference type="Proteomes" id="UP000030742"/>
    </source>
</evidence>
<evidence type="ECO:0000256" key="4">
    <source>
        <dbReference type="ARBA" id="ARBA00022912"/>
    </source>
</evidence>
<feature type="non-terminal residue" evidence="5">
    <location>
        <position position="1"/>
    </location>
</feature>
<evidence type="ECO:0000256" key="3">
    <source>
        <dbReference type="ARBA" id="ARBA00022801"/>
    </source>
</evidence>
<sequence length="190" mass="22268">MKKYRLSYSEALQRVKAKRKIIRPNEGFVTQLELYKDMGWTINRNHTKYKLFQLNLAAYRMRANLTLPQHFRVMIKPDPGLTESKPDPNVIKCRKCSRVLASESNLFEHQHKQKPCNKTLFIEPIVWMKIDRDFQGKLQCPKCEHEVGSFSWIRSSWCECECGKQMVPALYLVPSEVDRASVVENVEMAC</sequence>
<dbReference type="InterPro" id="IPR029021">
    <property type="entry name" value="Prot-tyrosine_phosphatase-like"/>
</dbReference>
<dbReference type="GO" id="GO:0008138">
    <property type="term" value="F:protein tyrosine/serine/threonine phosphatase activity"/>
    <property type="evidence" value="ECO:0007669"/>
    <property type="project" value="TreeGrafter"/>
</dbReference>
<keyword evidence="4" id="KW-0904">Protein phosphatase</keyword>
<evidence type="ECO:0000256" key="1">
    <source>
        <dbReference type="ARBA" id="ARBA00008601"/>
    </source>
</evidence>
<dbReference type="PANTHER" id="PTHR45848">
    <property type="entry name" value="DUAL SPECIFICITY PROTEIN PHOSPHATASE 12 FAMILY MEMBER"/>
    <property type="match status" value="1"/>
</dbReference>
<dbReference type="GO" id="GO:0004725">
    <property type="term" value="F:protein tyrosine phosphatase activity"/>
    <property type="evidence" value="ECO:0007669"/>
    <property type="project" value="UniProtKB-EC"/>
</dbReference>
<comment type="similarity">
    <text evidence="1">Belongs to the protein-tyrosine phosphatase family. Non-receptor class dual specificity subfamily.</text>
</comment>
<dbReference type="SUPFAM" id="SSF52799">
    <property type="entry name" value="(Phosphotyrosine protein) phosphatases II"/>
    <property type="match status" value="1"/>
</dbReference>
<dbReference type="HOGENOM" id="CLU_023312_1_1_1"/>